<organism evidence="1 2">
    <name type="scientific">Paraburkholderia atlantica</name>
    <dbReference type="NCBI Taxonomy" id="2654982"/>
    <lineage>
        <taxon>Bacteria</taxon>
        <taxon>Pseudomonadati</taxon>
        <taxon>Pseudomonadota</taxon>
        <taxon>Betaproteobacteria</taxon>
        <taxon>Burkholderiales</taxon>
        <taxon>Burkholderiaceae</taxon>
        <taxon>Paraburkholderia</taxon>
    </lineage>
</organism>
<gene>
    <name evidence="1" type="ORF">HDG40_007002</name>
</gene>
<keyword evidence="2" id="KW-1185">Reference proteome</keyword>
<reference evidence="1 2" key="1">
    <citation type="submission" date="2020-08" db="EMBL/GenBank/DDBJ databases">
        <title>Genomic Encyclopedia of Type Strains, Phase IV (KMG-V): Genome sequencing to study the core and pangenomes of soil and plant-associated prokaryotes.</title>
        <authorList>
            <person name="Whitman W."/>
        </authorList>
    </citation>
    <scope>NUCLEOTIDE SEQUENCE [LARGE SCALE GENOMIC DNA]</scope>
    <source>
        <strain evidence="1 2">JPY158</strain>
    </source>
</reference>
<comment type="caution">
    <text evidence="1">The sequence shown here is derived from an EMBL/GenBank/DDBJ whole genome shotgun (WGS) entry which is preliminary data.</text>
</comment>
<protein>
    <submittedName>
        <fullName evidence="1">Uncharacterized protein</fullName>
    </submittedName>
</protein>
<dbReference type="Proteomes" id="UP000592780">
    <property type="component" value="Unassembled WGS sequence"/>
</dbReference>
<dbReference type="EMBL" id="JACHDD010000015">
    <property type="protein sequence ID" value="MBB5428807.1"/>
    <property type="molecule type" value="Genomic_DNA"/>
</dbReference>
<proteinExistence type="predicted"/>
<accession>A0A6I1PZE1</accession>
<dbReference type="RefSeq" id="WP_018432864.1">
    <property type="nucleotide sequence ID" value="NZ_JACHDD010000015.1"/>
</dbReference>
<dbReference type="AlphaFoldDB" id="A0A6I1PZE1"/>
<name>A0A6I1PZE1_PARAM</name>
<evidence type="ECO:0000313" key="1">
    <source>
        <dbReference type="EMBL" id="MBB5428807.1"/>
    </source>
</evidence>
<dbReference type="OrthoDB" id="9032041at2"/>
<evidence type="ECO:0000313" key="2">
    <source>
        <dbReference type="Proteomes" id="UP000592780"/>
    </source>
</evidence>
<sequence>MTPDIAQQSELPAGLVVFSADGKAQFGWQNPETGAFHAEADGNVIVDAVGVVAWLAGRVH</sequence>